<dbReference type="PANTHER" id="PTHR48051:SF12">
    <property type="entry name" value="LEUCINE-RICH REPEAT-CONTAINING PROTEIN 28"/>
    <property type="match status" value="1"/>
</dbReference>
<reference evidence="4 5" key="1">
    <citation type="journal article" date="2023" name="bioRxiv">
        <title>Conserved and derived expression patterns and positive selection on dental genes reveal complex evolutionary context of ever-growing rodent molars.</title>
        <authorList>
            <person name="Calamari Z.T."/>
            <person name="Song A."/>
            <person name="Cohen E."/>
            <person name="Akter M."/>
            <person name="Roy R.D."/>
            <person name="Hallikas O."/>
            <person name="Christensen M.M."/>
            <person name="Li P."/>
            <person name="Marangoni P."/>
            <person name="Jernvall J."/>
            <person name="Klein O.D."/>
        </authorList>
    </citation>
    <scope>NUCLEOTIDE SEQUENCE [LARGE SCALE GENOMIC DNA]</scope>
    <source>
        <strain evidence="4">V071</strain>
    </source>
</reference>
<dbReference type="SUPFAM" id="SSF52058">
    <property type="entry name" value="L domain-like"/>
    <property type="match status" value="1"/>
</dbReference>
<dbReference type="AlphaFoldDB" id="A0AAW0J706"/>
<evidence type="ECO:0000313" key="4">
    <source>
        <dbReference type="EMBL" id="KAK7822146.1"/>
    </source>
</evidence>
<dbReference type="InterPro" id="IPR003591">
    <property type="entry name" value="Leu-rich_rpt_typical-subtyp"/>
</dbReference>
<keyword evidence="2" id="KW-0677">Repeat</keyword>
<dbReference type="Proteomes" id="UP001488838">
    <property type="component" value="Unassembled WGS sequence"/>
</dbReference>
<dbReference type="PANTHER" id="PTHR48051">
    <property type="match status" value="1"/>
</dbReference>
<comment type="caution">
    <text evidence="4">The sequence shown here is derived from an EMBL/GenBank/DDBJ whole genome shotgun (WGS) entry which is preliminary data.</text>
</comment>
<dbReference type="EMBL" id="JBBHLL010000060">
    <property type="protein sequence ID" value="KAK7822146.1"/>
    <property type="molecule type" value="Genomic_DNA"/>
</dbReference>
<dbReference type="GO" id="GO:0005737">
    <property type="term" value="C:cytoplasm"/>
    <property type="evidence" value="ECO:0007669"/>
    <property type="project" value="TreeGrafter"/>
</dbReference>
<accession>A0AAW0J706</accession>
<gene>
    <name evidence="4" type="ORF">U0070_000710</name>
</gene>
<keyword evidence="1" id="KW-0433">Leucine-rich repeat</keyword>
<evidence type="ECO:0000256" key="2">
    <source>
        <dbReference type="ARBA" id="ARBA00022737"/>
    </source>
</evidence>
<protein>
    <recommendedName>
        <fullName evidence="6">Leucine-rich repeat-containing protein 28</fullName>
    </recommendedName>
</protein>
<dbReference type="SMART" id="SM00369">
    <property type="entry name" value="LRR_TYP"/>
    <property type="match status" value="2"/>
</dbReference>
<feature type="region of interest" description="Disordered" evidence="3">
    <location>
        <begin position="120"/>
        <end position="149"/>
    </location>
</feature>
<name>A0AAW0J706_MYOGA</name>
<evidence type="ECO:0000256" key="1">
    <source>
        <dbReference type="ARBA" id="ARBA00022614"/>
    </source>
</evidence>
<evidence type="ECO:0008006" key="6">
    <source>
        <dbReference type="Google" id="ProtNLM"/>
    </source>
</evidence>
<evidence type="ECO:0000256" key="3">
    <source>
        <dbReference type="SAM" id="MobiDB-lite"/>
    </source>
</evidence>
<organism evidence="4 5">
    <name type="scientific">Myodes glareolus</name>
    <name type="common">Bank vole</name>
    <name type="synonym">Clethrionomys glareolus</name>
    <dbReference type="NCBI Taxonomy" id="447135"/>
    <lineage>
        <taxon>Eukaryota</taxon>
        <taxon>Metazoa</taxon>
        <taxon>Chordata</taxon>
        <taxon>Craniata</taxon>
        <taxon>Vertebrata</taxon>
        <taxon>Euteleostomi</taxon>
        <taxon>Mammalia</taxon>
        <taxon>Eutheria</taxon>
        <taxon>Euarchontoglires</taxon>
        <taxon>Glires</taxon>
        <taxon>Rodentia</taxon>
        <taxon>Myomorpha</taxon>
        <taxon>Muroidea</taxon>
        <taxon>Cricetidae</taxon>
        <taxon>Arvicolinae</taxon>
        <taxon>Myodes</taxon>
    </lineage>
</organism>
<dbReference type="Gene3D" id="3.80.10.10">
    <property type="entry name" value="Ribonuclease Inhibitor"/>
    <property type="match status" value="1"/>
</dbReference>
<feature type="region of interest" description="Disordered" evidence="3">
    <location>
        <begin position="166"/>
        <end position="186"/>
    </location>
</feature>
<dbReference type="InterPro" id="IPR050216">
    <property type="entry name" value="LRR_domain-containing"/>
</dbReference>
<dbReference type="InterPro" id="IPR032675">
    <property type="entry name" value="LRR_dom_sf"/>
</dbReference>
<evidence type="ECO:0000313" key="5">
    <source>
        <dbReference type="Proteomes" id="UP001488838"/>
    </source>
</evidence>
<sequence length="471" mass="51225">MTIEQVRDLKAPYLTVAQEGLSFLFAQVEFLSRGLEQRCLEQLVRDPLPSVTDSSNDFVKCQPSSPGTCAFRHPLKVPRYCKARKNSLLSKRCPALVAPPSFYPWSAFQFSLGTKRWSAGAKVEGTGPAPGGDAPFPSPQKRPGLCEKDHELSGLGSPQLLCPQPLVPGPESSGAEGGAVFSGSGKRKPDVEIASLVIDSVRPATGLASKVGDLKELQTLDISTNRLLALPERLHLCLSLQYLTVDRNRLWCVPRHLCQLPSLNELSMAGNRLAFLPLDLGRSRELQYVYVDNNAHLKGLPSYLYNKVIGCSGCGVTIQVSEVKLLSFSSGQLTVFLPAEVKAIGTEKDHVLPLQELAMRSLYHTYHRAPKGKVKKYEKPLAELSSRPMLALERVWPYVDCRGVVDTSELLVSNLITQKSPGAATLPPGALSPNITKAPDEQPEGRVAQGRACGESEKAILPADFDLTLVP</sequence>
<proteinExistence type="predicted"/>
<keyword evidence="5" id="KW-1185">Reference proteome</keyword>